<dbReference type="GO" id="GO:0051117">
    <property type="term" value="F:ATPase binding"/>
    <property type="evidence" value="ECO:0007669"/>
    <property type="project" value="TreeGrafter"/>
</dbReference>
<protein>
    <recommendedName>
        <fullName evidence="2">ATP-dependent Clp protease proteolytic subunit</fullName>
    </recommendedName>
</protein>
<evidence type="ECO:0000313" key="3">
    <source>
        <dbReference type="EMBL" id="ASQ40249.1"/>
    </source>
</evidence>
<keyword evidence="3" id="KW-0378">Hydrolase</keyword>
<dbReference type="PANTHER" id="PTHR10381">
    <property type="entry name" value="ATP-DEPENDENT CLP PROTEASE PROTEOLYTIC SUBUNIT"/>
    <property type="match status" value="1"/>
</dbReference>
<evidence type="ECO:0000256" key="1">
    <source>
        <dbReference type="ARBA" id="ARBA00007039"/>
    </source>
</evidence>
<dbReference type="EMBL" id="MF167426">
    <property type="protein sequence ID" value="ASQ40249.1"/>
    <property type="molecule type" value="Genomic_DNA"/>
</dbReference>
<name>A0A3G1IWC7_9EUKA</name>
<dbReference type="GeneID" id="38572653"/>
<dbReference type="GO" id="GO:0004252">
    <property type="term" value="F:serine-type endopeptidase activity"/>
    <property type="evidence" value="ECO:0007669"/>
    <property type="project" value="InterPro"/>
</dbReference>
<dbReference type="GO" id="GO:0009368">
    <property type="term" value="C:endopeptidase Clp complex"/>
    <property type="evidence" value="ECO:0007669"/>
    <property type="project" value="TreeGrafter"/>
</dbReference>
<dbReference type="CDD" id="cd07017">
    <property type="entry name" value="S14_ClpP_2"/>
    <property type="match status" value="1"/>
</dbReference>
<evidence type="ECO:0000256" key="2">
    <source>
        <dbReference type="RuleBase" id="RU003567"/>
    </source>
</evidence>
<geneLocation type="plastid" evidence="3"/>
<dbReference type="Gene3D" id="3.90.226.10">
    <property type="entry name" value="2-enoyl-CoA Hydratase, Chain A, domain 1"/>
    <property type="match status" value="1"/>
</dbReference>
<accession>A0A3G1IWC7</accession>
<dbReference type="InterPro" id="IPR029045">
    <property type="entry name" value="ClpP/crotonase-like_dom_sf"/>
</dbReference>
<comment type="similarity">
    <text evidence="1 2">Belongs to the peptidase S14 family.</text>
</comment>
<proteinExistence type="inferred from homology"/>
<dbReference type="RefSeq" id="YP_009546188.1">
    <property type="nucleotide sequence ID" value="NC_040153.1"/>
</dbReference>
<gene>
    <name evidence="3" type="primary">clpP</name>
</gene>
<dbReference type="PRINTS" id="PR00127">
    <property type="entry name" value="CLPPROTEASEP"/>
</dbReference>
<dbReference type="AlphaFoldDB" id="A0A3G1IWC7"/>
<dbReference type="GO" id="GO:0006515">
    <property type="term" value="P:protein quality control for misfolded or incompletely synthesized proteins"/>
    <property type="evidence" value="ECO:0007669"/>
    <property type="project" value="TreeGrafter"/>
</dbReference>
<dbReference type="GO" id="GO:0004176">
    <property type="term" value="F:ATP-dependent peptidase activity"/>
    <property type="evidence" value="ECO:0007669"/>
    <property type="project" value="InterPro"/>
</dbReference>
<organism evidence="3">
    <name type="scientific">Gloeochaete wittrockiana</name>
    <dbReference type="NCBI Taxonomy" id="38269"/>
    <lineage>
        <taxon>Eukaryota</taxon>
        <taxon>Glaucocystophyceae</taxon>
        <taxon>Gloeochaetales</taxon>
        <taxon>Gloeochaetaceae</taxon>
        <taxon>Gloeochaete</taxon>
    </lineage>
</organism>
<dbReference type="InterPro" id="IPR001907">
    <property type="entry name" value="ClpP"/>
</dbReference>
<keyword evidence="3" id="KW-0934">Plastid</keyword>
<keyword evidence="3" id="KW-0645">Protease</keyword>
<dbReference type="SUPFAM" id="SSF52096">
    <property type="entry name" value="ClpP/crotonase"/>
    <property type="match status" value="1"/>
</dbReference>
<reference evidence="3" key="1">
    <citation type="submission" date="2017-05" db="EMBL/GenBank/DDBJ databases">
        <title>Plastid comparative genomics reveals ancient divergence between Glaucophyte genera.</title>
        <authorList>
            <person name="Figueroa-Martinez F.J."/>
            <person name="Jackson C."/>
            <person name="Reyes-Prieto A."/>
        </authorList>
    </citation>
    <scope>NUCLEOTIDE SEQUENCE</scope>
    <source>
        <strain evidence="3">SAG 46.84</strain>
    </source>
</reference>
<dbReference type="InterPro" id="IPR023562">
    <property type="entry name" value="ClpP/TepA"/>
</dbReference>
<sequence>MAIGIPKVFFSSSLTKQAEKPLAEQWVDIYDYFYLYKIIFLSDLLDAEQSNKIIAILLYLENEEASISRDTSSIKMYLNCYGYEIGAVLSLIEILLSIGLKTRVSTLCLGFVGGCASVLLAAGSSKERAAFQNSRITLEQPTKPKIFRQATDIAIHHNYFVKQFDRLLHFYSSLTSQKKEKIKKDCERKVWFSAHEAQKYNLIDKIIYNA</sequence>
<dbReference type="PANTHER" id="PTHR10381:SF11">
    <property type="entry name" value="ATP-DEPENDENT CLP PROTEASE PROTEOLYTIC SUBUNIT, MITOCHONDRIAL"/>
    <property type="match status" value="1"/>
</dbReference>
<dbReference type="Pfam" id="PF00574">
    <property type="entry name" value="CLP_protease"/>
    <property type="match status" value="1"/>
</dbReference>